<reference evidence="1" key="1">
    <citation type="submission" date="2021-02" db="EMBL/GenBank/DDBJ databases">
        <authorList>
            <person name="Nowell W R."/>
        </authorList>
    </citation>
    <scope>NUCLEOTIDE SEQUENCE</scope>
</reference>
<comment type="caution">
    <text evidence="1">The sequence shown here is derived from an EMBL/GenBank/DDBJ whole genome shotgun (WGS) entry which is preliminary data.</text>
</comment>
<evidence type="ECO:0000313" key="4">
    <source>
        <dbReference type="EMBL" id="CAF4370489.1"/>
    </source>
</evidence>
<evidence type="ECO:0000313" key="3">
    <source>
        <dbReference type="EMBL" id="CAF4326791.1"/>
    </source>
</evidence>
<accession>A0A815TS67</accession>
<dbReference type="EMBL" id="CAJOBC010088590">
    <property type="protein sequence ID" value="CAF4370489.1"/>
    <property type="molecule type" value="Genomic_DNA"/>
</dbReference>
<sequence length="158" mass="18679">MCGVRDIVVKFIYFVFSQSNEYYLIDWMSSAVTGEKCQYSGTISNASKFVLTGLVNAENPDENLVLIKCSYIDDIMSLVKCFLLDQCDEMNKRTLAAYVNEFYISRVIQWWDNYLVQHYSRIADIFKKLEDFREDIKPDDLYKFLHSAKEYLFENVFK</sequence>
<dbReference type="Proteomes" id="UP000681722">
    <property type="component" value="Unassembled WGS sequence"/>
</dbReference>
<dbReference type="Proteomes" id="UP000677228">
    <property type="component" value="Unassembled WGS sequence"/>
</dbReference>
<gene>
    <name evidence="1" type="ORF">GPM918_LOCUS37055</name>
    <name evidence="2" type="ORF">OVA965_LOCUS38658</name>
    <name evidence="4" type="ORF">SRO942_LOCUS37809</name>
    <name evidence="3" type="ORF">TMI583_LOCUS39865</name>
</gene>
<dbReference type="AlphaFoldDB" id="A0A815TS67"/>
<dbReference type="EMBL" id="CAJNOQ010023058">
    <property type="protein sequence ID" value="CAF1509708.1"/>
    <property type="molecule type" value="Genomic_DNA"/>
</dbReference>
<name>A0A815TS67_9BILA</name>
<evidence type="ECO:0000313" key="2">
    <source>
        <dbReference type="EMBL" id="CAF1538702.1"/>
    </source>
</evidence>
<dbReference type="Proteomes" id="UP000663829">
    <property type="component" value="Unassembled WGS sequence"/>
</dbReference>
<proteinExistence type="predicted"/>
<dbReference type="Proteomes" id="UP000682733">
    <property type="component" value="Unassembled WGS sequence"/>
</dbReference>
<organism evidence="1 5">
    <name type="scientific">Didymodactylos carnosus</name>
    <dbReference type="NCBI Taxonomy" id="1234261"/>
    <lineage>
        <taxon>Eukaryota</taxon>
        <taxon>Metazoa</taxon>
        <taxon>Spiralia</taxon>
        <taxon>Gnathifera</taxon>
        <taxon>Rotifera</taxon>
        <taxon>Eurotatoria</taxon>
        <taxon>Bdelloidea</taxon>
        <taxon>Philodinida</taxon>
        <taxon>Philodinidae</taxon>
        <taxon>Didymodactylos</taxon>
    </lineage>
</organism>
<protein>
    <submittedName>
        <fullName evidence="1">Uncharacterized protein</fullName>
    </submittedName>
</protein>
<dbReference type="EMBL" id="CAJOBA010060818">
    <property type="protein sequence ID" value="CAF4326791.1"/>
    <property type="molecule type" value="Genomic_DNA"/>
</dbReference>
<evidence type="ECO:0000313" key="1">
    <source>
        <dbReference type="EMBL" id="CAF1509708.1"/>
    </source>
</evidence>
<evidence type="ECO:0000313" key="5">
    <source>
        <dbReference type="Proteomes" id="UP000663829"/>
    </source>
</evidence>
<dbReference type="EMBL" id="CAJNOK010038511">
    <property type="protein sequence ID" value="CAF1538702.1"/>
    <property type="molecule type" value="Genomic_DNA"/>
</dbReference>
<keyword evidence="5" id="KW-1185">Reference proteome</keyword>